<protein>
    <recommendedName>
        <fullName evidence="3">Spore coat protein</fullName>
    </recommendedName>
</protein>
<reference evidence="1" key="1">
    <citation type="submission" date="2022-07" db="EMBL/GenBank/DDBJ databases">
        <authorList>
            <person name="Li W.-J."/>
            <person name="Deng Q.-Q."/>
        </authorList>
    </citation>
    <scope>NUCLEOTIDE SEQUENCE</scope>
    <source>
        <strain evidence="1">SYSU M60031</strain>
    </source>
</reference>
<dbReference type="AlphaFoldDB" id="A0AA41X2C7"/>
<evidence type="ECO:0000313" key="1">
    <source>
        <dbReference type="EMBL" id="MCP8967649.1"/>
    </source>
</evidence>
<name>A0AA41X2C7_9BACI</name>
<dbReference type="RefSeq" id="WP_254757563.1">
    <property type="nucleotide sequence ID" value="NZ_JANCLT010000002.1"/>
</dbReference>
<sequence>MNSTYVKELKRLLGNEVQVNFAGPEKGKGKLRTMRQDYCAVECKDGIYYYSMQHVKSINTVGKKEDGKDEAHHAGCQEPLFSGFSFQTLLVNMKGHRVTINRKLKGIVVGASKGNLILEHEGETMFVPLYHIQSVTLDKEKKEQKQEESQ</sequence>
<accession>A0AA41X2C7</accession>
<evidence type="ECO:0000313" key="2">
    <source>
        <dbReference type="Proteomes" id="UP001156102"/>
    </source>
</evidence>
<dbReference type="EMBL" id="JANCLT010000002">
    <property type="protein sequence ID" value="MCP8967649.1"/>
    <property type="molecule type" value="Genomic_DNA"/>
</dbReference>
<evidence type="ECO:0008006" key="3">
    <source>
        <dbReference type="Google" id="ProtNLM"/>
    </source>
</evidence>
<dbReference type="Proteomes" id="UP001156102">
    <property type="component" value="Unassembled WGS sequence"/>
</dbReference>
<organism evidence="1 2">
    <name type="scientific">Ectobacillus ponti</name>
    <dbReference type="NCBI Taxonomy" id="2961894"/>
    <lineage>
        <taxon>Bacteria</taxon>
        <taxon>Bacillati</taxon>
        <taxon>Bacillota</taxon>
        <taxon>Bacilli</taxon>
        <taxon>Bacillales</taxon>
        <taxon>Bacillaceae</taxon>
        <taxon>Ectobacillus</taxon>
    </lineage>
</organism>
<proteinExistence type="predicted"/>
<keyword evidence="2" id="KW-1185">Reference proteome</keyword>
<gene>
    <name evidence="1" type="ORF">NK662_03735</name>
</gene>
<comment type="caution">
    <text evidence="1">The sequence shown here is derived from an EMBL/GenBank/DDBJ whole genome shotgun (WGS) entry which is preliminary data.</text>
</comment>